<keyword evidence="2" id="KW-1185">Reference proteome</keyword>
<organism evidence="1 2">
    <name type="scientific">Oedothorax gibbosus</name>
    <dbReference type="NCBI Taxonomy" id="931172"/>
    <lineage>
        <taxon>Eukaryota</taxon>
        <taxon>Metazoa</taxon>
        <taxon>Ecdysozoa</taxon>
        <taxon>Arthropoda</taxon>
        <taxon>Chelicerata</taxon>
        <taxon>Arachnida</taxon>
        <taxon>Araneae</taxon>
        <taxon>Araneomorphae</taxon>
        <taxon>Entelegynae</taxon>
        <taxon>Araneoidea</taxon>
        <taxon>Linyphiidae</taxon>
        <taxon>Erigoninae</taxon>
        <taxon>Oedothorax</taxon>
    </lineage>
</organism>
<protein>
    <submittedName>
        <fullName evidence="1">Uncharacterized protein</fullName>
    </submittedName>
</protein>
<sequence>MVQPRTPGLKETDEIVMISLYKWNSKGVHLFLFYRSPAGPVTASNMAFTNNEKSILNDFHVAIQDCQVLTGYNTRDSTSRVSFHDCSGWACIPFLAIFRPSR</sequence>
<dbReference type="EMBL" id="JAFNEN010001048">
    <property type="protein sequence ID" value="KAG8175178.1"/>
    <property type="molecule type" value="Genomic_DNA"/>
</dbReference>
<name>A0AAV6TTT2_9ARAC</name>
<dbReference type="Proteomes" id="UP000827092">
    <property type="component" value="Unassembled WGS sequence"/>
</dbReference>
<accession>A0AAV6TTT2</accession>
<dbReference type="AlphaFoldDB" id="A0AAV6TTT2"/>
<proteinExistence type="predicted"/>
<dbReference type="InterPro" id="IPR012337">
    <property type="entry name" value="RNaseH-like_sf"/>
</dbReference>
<evidence type="ECO:0000313" key="2">
    <source>
        <dbReference type="Proteomes" id="UP000827092"/>
    </source>
</evidence>
<reference evidence="1 2" key="1">
    <citation type="journal article" date="2022" name="Nat. Ecol. Evol.">
        <title>A masculinizing supergene underlies an exaggerated male reproductive morph in a spider.</title>
        <authorList>
            <person name="Hendrickx F."/>
            <person name="De Corte Z."/>
            <person name="Sonet G."/>
            <person name="Van Belleghem S.M."/>
            <person name="Kostlbacher S."/>
            <person name="Vangestel C."/>
        </authorList>
    </citation>
    <scope>NUCLEOTIDE SEQUENCE [LARGE SCALE GENOMIC DNA]</scope>
    <source>
        <strain evidence="1">W744_W776</strain>
    </source>
</reference>
<evidence type="ECO:0000313" key="1">
    <source>
        <dbReference type="EMBL" id="KAG8175178.1"/>
    </source>
</evidence>
<dbReference type="SUPFAM" id="SSF53098">
    <property type="entry name" value="Ribonuclease H-like"/>
    <property type="match status" value="1"/>
</dbReference>
<gene>
    <name evidence="1" type="ORF">JTE90_022601</name>
</gene>
<comment type="caution">
    <text evidence="1">The sequence shown here is derived from an EMBL/GenBank/DDBJ whole genome shotgun (WGS) entry which is preliminary data.</text>
</comment>